<evidence type="ECO:0000313" key="6">
    <source>
        <dbReference type="Proteomes" id="UP000243052"/>
    </source>
</evidence>
<sequence>MPILEEIDDNYDVDNMHMEAAEFDANLKTPIAAKITPTLVRSQDTEDPPLFPAVPESFSNNRNINFGNQNTGKTEDIGELLKDDMEELKDFQLLYPCYFDKRRTHAQGRKVPMELAVENPLAISIAKACSGMGLLCVFEAEKTHPQDFGNPGRVRVALKEDGVPNIKEYSNKRWLMKKVAEYLQEHPTTLLSPKEVPYGQEFAGVEPKRIPFVKGFKMNDIVPLNSPFNIGHPMTKSIYDAPKAVTADKQTKVPKTKYKVVRR</sequence>
<dbReference type="SUPFAM" id="SSF69695">
    <property type="entry name" value="SRP19"/>
    <property type="match status" value="1"/>
</dbReference>
<dbReference type="GO" id="GO:0008312">
    <property type="term" value="F:7S RNA binding"/>
    <property type="evidence" value="ECO:0007669"/>
    <property type="project" value="InterPro"/>
</dbReference>
<dbReference type="GO" id="GO:0006617">
    <property type="term" value="P:SRP-dependent cotranslational protein targeting to membrane, signal sequence recognition"/>
    <property type="evidence" value="ECO:0007669"/>
    <property type="project" value="TreeGrafter"/>
</dbReference>
<dbReference type="InterPro" id="IPR036521">
    <property type="entry name" value="SRP19-like_sf"/>
</dbReference>
<evidence type="ECO:0000256" key="4">
    <source>
        <dbReference type="ARBA" id="ARBA00023274"/>
    </source>
</evidence>
<dbReference type="Gene3D" id="3.30.56.30">
    <property type="entry name" value="Signal recognition particle, SRP19-like subunit"/>
    <property type="match status" value="1"/>
</dbReference>
<dbReference type="FunFam" id="3.30.56.30:FF:000003">
    <property type="entry name" value="Signal recognition particle SEC65 subunit"/>
    <property type="match status" value="1"/>
</dbReference>
<gene>
    <name evidence="5" type="ORF">AW171_hschr74450</name>
</gene>
<evidence type="ECO:0000256" key="1">
    <source>
        <dbReference type="ARBA" id="ARBA00004496"/>
    </source>
</evidence>
<name>A0A0X8HVT2_9SACH</name>
<dbReference type="OrthoDB" id="2190947at2759"/>
<protein>
    <submittedName>
        <fullName evidence="5">HGR075Wp</fullName>
    </submittedName>
</protein>
<reference evidence="5 6" key="1">
    <citation type="submission" date="2016-01" db="EMBL/GenBank/DDBJ databases">
        <title>Genome sequence of the yeast Holleya sinecauda.</title>
        <authorList>
            <person name="Dietrich F.S."/>
        </authorList>
    </citation>
    <scope>NUCLEOTIDE SEQUENCE [LARGE SCALE GENOMIC DNA]</scope>
    <source>
        <strain evidence="5 6">ATCC 58844</strain>
    </source>
</reference>
<comment type="subcellular location">
    <subcellularLocation>
        <location evidence="1">Cytoplasm</location>
    </subcellularLocation>
</comment>
<evidence type="ECO:0000313" key="5">
    <source>
        <dbReference type="EMBL" id="AMD22414.1"/>
    </source>
</evidence>
<dbReference type="InterPro" id="IPR002778">
    <property type="entry name" value="Signal_recog_particle_SRP19"/>
</dbReference>
<dbReference type="EMBL" id="CP014247">
    <property type="protein sequence ID" value="AMD22414.1"/>
    <property type="molecule type" value="Genomic_DNA"/>
</dbReference>
<keyword evidence="2" id="KW-0963">Cytoplasm</keyword>
<keyword evidence="3" id="KW-0733">Signal recognition particle</keyword>
<dbReference type="GeneID" id="28725765"/>
<accession>A0A0X8HVT2</accession>
<dbReference type="PANTHER" id="PTHR17453">
    <property type="entry name" value="SIGNAL RECOGNITION PARTICLE 19 KD PROTEIN"/>
    <property type="match status" value="1"/>
</dbReference>
<proteinExistence type="predicted"/>
<dbReference type="Pfam" id="PF01922">
    <property type="entry name" value="SRP19"/>
    <property type="match status" value="1"/>
</dbReference>
<dbReference type="STRING" id="45286.A0A0X8HVT2"/>
<dbReference type="RefSeq" id="XP_017989410.1">
    <property type="nucleotide sequence ID" value="XM_018133921.1"/>
</dbReference>
<keyword evidence="6" id="KW-1185">Reference proteome</keyword>
<organism evidence="5 6">
    <name type="scientific">Eremothecium sinecaudum</name>
    <dbReference type="NCBI Taxonomy" id="45286"/>
    <lineage>
        <taxon>Eukaryota</taxon>
        <taxon>Fungi</taxon>
        <taxon>Dikarya</taxon>
        <taxon>Ascomycota</taxon>
        <taxon>Saccharomycotina</taxon>
        <taxon>Saccharomycetes</taxon>
        <taxon>Saccharomycetales</taxon>
        <taxon>Saccharomycetaceae</taxon>
        <taxon>Eremothecium</taxon>
    </lineage>
</organism>
<dbReference type="PANTHER" id="PTHR17453:SF0">
    <property type="entry name" value="SIGNAL RECOGNITION PARTICLE 19 KDA PROTEIN"/>
    <property type="match status" value="1"/>
</dbReference>
<evidence type="ECO:0000256" key="2">
    <source>
        <dbReference type="ARBA" id="ARBA00022490"/>
    </source>
</evidence>
<dbReference type="Proteomes" id="UP000243052">
    <property type="component" value="Chromosome vii"/>
</dbReference>
<evidence type="ECO:0000256" key="3">
    <source>
        <dbReference type="ARBA" id="ARBA00023135"/>
    </source>
</evidence>
<keyword evidence="4" id="KW-0687">Ribonucleoprotein</keyword>
<dbReference type="GO" id="GO:0005786">
    <property type="term" value="C:signal recognition particle, endoplasmic reticulum targeting"/>
    <property type="evidence" value="ECO:0007669"/>
    <property type="project" value="UniProtKB-KW"/>
</dbReference>
<dbReference type="AlphaFoldDB" id="A0A0X8HVT2"/>